<keyword evidence="4 8" id="KW-0441">Lipid A biosynthesis</keyword>
<keyword evidence="2 8" id="KW-0963">Cytoplasm</keyword>
<dbReference type="NCBIfam" id="NF000582">
    <property type="entry name" value="PRK00006.1"/>
    <property type="match status" value="1"/>
</dbReference>
<evidence type="ECO:0000256" key="5">
    <source>
        <dbReference type="ARBA" id="ARBA00023098"/>
    </source>
</evidence>
<name>A0ABU5MYN0_9BACT</name>
<dbReference type="SUPFAM" id="SSF54637">
    <property type="entry name" value="Thioesterase/thiol ester dehydrase-isomerase"/>
    <property type="match status" value="1"/>
</dbReference>
<evidence type="ECO:0000256" key="7">
    <source>
        <dbReference type="ARBA" id="ARBA00025049"/>
    </source>
</evidence>
<dbReference type="InterPro" id="IPR029069">
    <property type="entry name" value="HotDog_dom_sf"/>
</dbReference>
<comment type="subcellular location">
    <subcellularLocation>
        <location evidence="1 8">Cytoplasm</location>
    </subcellularLocation>
</comment>
<dbReference type="PANTHER" id="PTHR30272">
    <property type="entry name" value="3-HYDROXYACYL-[ACYL-CARRIER-PROTEIN] DEHYDRATASE"/>
    <property type="match status" value="1"/>
</dbReference>
<keyword evidence="6 8" id="KW-0456">Lyase</keyword>
<dbReference type="HAMAP" id="MF_00406">
    <property type="entry name" value="FabZ"/>
    <property type="match status" value="1"/>
</dbReference>
<dbReference type="Gene3D" id="3.10.129.10">
    <property type="entry name" value="Hotdog Thioesterase"/>
    <property type="match status" value="1"/>
</dbReference>
<comment type="caution">
    <text evidence="9">The sequence shown here is derived from an EMBL/GenBank/DDBJ whole genome shotgun (WGS) entry which is preliminary data.</text>
</comment>
<proteinExistence type="inferred from homology"/>
<evidence type="ECO:0000256" key="6">
    <source>
        <dbReference type="ARBA" id="ARBA00023239"/>
    </source>
</evidence>
<accession>A0ABU5MYN0</accession>
<reference evidence="9 10" key="1">
    <citation type="journal article" date="2024" name="Appl. Environ. Microbiol.">
        <title>Pontiella agarivorans sp. nov., a novel marine anaerobic bacterium capable of degrading macroalgal polysaccharides and fixing nitrogen.</title>
        <authorList>
            <person name="Liu N."/>
            <person name="Kivenson V."/>
            <person name="Peng X."/>
            <person name="Cui Z."/>
            <person name="Lankiewicz T.S."/>
            <person name="Gosselin K.M."/>
            <person name="English C.J."/>
            <person name="Blair E.M."/>
            <person name="O'Malley M.A."/>
            <person name="Valentine D.L."/>
        </authorList>
    </citation>
    <scope>NUCLEOTIDE SEQUENCE [LARGE SCALE GENOMIC DNA]</scope>
    <source>
        <strain evidence="9 10">NLcol2</strain>
    </source>
</reference>
<evidence type="ECO:0000313" key="10">
    <source>
        <dbReference type="Proteomes" id="UP001290861"/>
    </source>
</evidence>
<evidence type="ECO:0000256" key="3">
    <source>
        <dbReference type="ARBA" id="ARBA00022516"/>
    </source>
</evidence>
<dbReference type="EC" id="4.2.1.59" evidence="8"/>
<evidence type="ECO:0000256" key="8">
    <source>
        <dbReference type="HAMAP-Rule" id="MF_00406"/>
    </source>
</evidence>
<dbReference type="GO" id="GO:0019171">
    <property type="term" value="F:(3R)-hydroxyacyl-[acyl-carrier-protein] dehydratase activity"/>
    <property type="evidence" value="ECO:0007669"/>
    <property type="project" value="UniProtKB-EC"/>
</dbReference>
<evidence type="ECO:0000256" key="4">
    <source>
        <dbReference type="ARBA" id="ARBA00022556"/>
    </source>
</evidence>
<comment type="catalytic activity">
    <reaction evidence="8">
        <text>a (3R)-hydroxyacyl-[ACP] = a (2E)-enoyl-[ACP] + H2O</text>
        <dbReference type="Rhea" id="RHEA:13097"/>
        <dbReference type="Rhea" id="RHEA-COMP:9925"/>
        <dbReference type="Rhea" id="RHEA-COMP:9945"/>
        <dbReference type="ChEBI" id="CHEBI:15377"/>
        <dbReference type="ChEBI" id="CHEBI:78784"/>
        <dbReference type="ChEBI" id="CHEBI:78827"/>
        <dbReference type="EC" id="4.2.1.59"/>
    </reaction>
</comment>
<dbReference type="Proteomes" id="UP001290861">
    <property type="component" value="Unassembled WGS sequence"/>
</dbReference>
<evidence type="ECO:0000256" key="2">
    <source>
        <dbReference type="ARBA" id="ARBA00022490"/>
    </source>
</evidence>
<evidence type="ECO:0000256" key="1">
    <source>
        <dbReference type="ARBA" id="ARBA00004496"/>
    </source>
</evidence>
<dbReference type="EMBL" id="JARVCO010000010">
    <property type="protein sequence ID" value="MDZ8119320.1"/>
    <property type="molecule type" value="Genomic_DNA"/>
</dbReference>
<dbReference type="Pfam" id="PF07977">
    <property type="entry name" value="FabA"/>
    <property type="match status" value="1"/>
</dbReference>
<comment type="function">
    <text evidence="7 8">Involved in unsaturated fatty acids biosynthesis. Catalyzes the dehydration of short chain beta-hydroxyacyl-ACPs and long chain saturated and unsaturated beta-hydroxyacyl-ACPs.</text>
</comment>
<gene>
    <name evidence="8 9" type="primary">fabZ</name>
    <name evidence="9" type="ORF">P9H32_11865</name>
</gene>
<dbReference type="InterPro" id="IPR010084">
    <property type="entry name" value="FabZ"/>
</dbReference>
<dbReference type="NCBIfam" id="TIGR01750">
    <property type="entry name" value="fabZ"/>
    <property type="match status" value="1"/>
</dbReference>
<organism evidence="9 10">
    <name type="scientific">Pontiella agarivorans</name>
    <dbReference type="NCBI Taxonomy" id="3038953"/>
    <lineage>
        <taxon>Bacteria</taxon>
        <taxon>Pseudomonadati</taxon>
        <taxon>Kiritimatiellota</taxon>
        <taxon>Kiritimatiellia</taxon>
        <taxon>Kiritimatiellales</taxon>
        <taxon>Pontiellaceae</taxon>
        <taxon>Pontiella</taxon>
    </lineage>
</organism>
<dbReference type="InterPro" id="IPR013114">
    <property type="entry name" value="FabA_FabZ"/>
</dbReference>
<dbReference type="CDD" id="cd01288">
    <property type="entry name" value="FabZ"/>
    <property type="match status" value="1"/>
</dbReference>
<dbReference type="RefSeq" id="WP_322609104.1">
    <property type="nucleotide sequence ID" value="NZ_JARVCO010000010.1"/>
</dbReference>
<keyword evidence="5 8" id="KW-0443">Lipid metabolism</keyword>
<protein>
    <recommendedName>
        <fullName evidence="8">3-hydroxyacyl-[acyl-carrier-protein] dehydratase FabZ</fullName>
        <ecNumber evidence="8">4.2.1.59</ecNumber>
    </recommendedName>
    <alternativeName>
        <fullName evidence="8">(3R)-hydroxymyristoyl-[acyl-carrier-protein] dehydratase</fullName>
        <shortName evidence="8">(3R)-hydroxymyristoyl-ACP dehydrase</shortName>
    </alternativeName>
    <alternativeName>
        <fullName evidence="8">Beta-hydroxyacyl-ACP dehydratase</fullName>
    </alternativeName>
</protein>
<feature type="active site" evidence="8">
    <location>
        <position position="51"/>
    </location>
</feature>
<keyword evidence="10" id="KW-1185">Reference proteome</keyword>
<sequence>MSVMDINDIMGILPHRYPFLLVDRIVELDLENQKIVGYKNLTFNEPYFQGHFPGEPIMPGVKQLEAMAQVAGILLNKVKDREGAIAYFMAIDKAKFRRKVVPGDCLRMEIEITRMRSRMATVTGKAYVGEEIASQAELMFGYGA</sequence>
<keyword evidence="3 8" id="KW-0444">Lipid biosynthesis</keyword>
<comment type="similarity">
    <text evidence="8">Belongs to the thioester dehydratase family. FabZ subfamily.</text>
</comment>
<dbReference type="PANTHER" id="PTHR30272:SF1">
    <property type="entry name" value="3-HYDROXYACYL-[ACYL-CARRIER-PROTEIN] DEHYDRATASE"/>
    <property type="match status" value="1"/>
</dbReference>
<evidence type="ECO:0000313" key="9">
    <source>
        <dbReference type="EMBL" id="MDZ8119320.1"/>
    </source>
</evidence>